<organism evidence="5 8">
    <name type="scientific">Arthrobacter zhangbolii</name>
    <dbReference type="NCBI Taxonomy" id="2886936"/>
    <lineage>
        <taxon>Bacteria</taxon>
        <taxon>Bacillati</taxon>
        <taxon>Actinomycetota</taxon>
        <taxon>Actinomycetes</taxon>
        <taxon>Micrococcales</taxon>
        <taxon>Micrococcaceae</taxon>
        <taxon>Arthrobacter</taxon>
    </lineage>
</organism>
<evidence type="ECO:0000313" key="7">
    <source>
        <dbReference type="Proteomes" id="UP000829758"/>
    </source>
</evidence>
<dbReference type="InterPro" id="IPR000182">
    <property type="entry name" value="GNAT_dom"/>
</dbReference>
<dbReference type="GO" id="GO:0016747">
    <property type="term" value="F:acyltransferase activity, transferring groups other than amino-acyl groups"/>
    <property type="evidence" value="ECO:0007669"/>
    <property type="project" value="InterPro"/>
</dbReference>
<dbReference type="EMBL" id="CP094984">
    <property type="protein sequence ID" value="UON91862.1"/>
    <property type="molecule type" value="Genomic_DNA"/>
</dbReference>
<gene>
    <name evidence="5" type="ORF">LJ755_05945</name>
    <name evidence="6" type="ORF">MUK71_14970</name>
</gene>
<evidence type="ECO:0000256" key="3">
    <source>
        <dbReference type="SAM" id="MobiDB-lite"/>
    </source>
</evidence>
<evidence type="ECO:0000259" key="4">
    <source>
        <dbReference type="PROSITE" id="PS51186"/>
    </source>
</evidence>
<evidence type="ECO:0000313" key="6">
    <source>
        <dbReference type="EMBL" id="UON91862.1"/>
    </source>
</evidence>
<dbReference type="InterPro" id="IPR050832">
    <property type="entry name" value="Bact_Acetyltransf"/>
</dbReference>
<name>A0A9X1M838_9MICC</name>
<feature type="compositionally biased region" description="Polar residues" evidence="3">
    <location>
        <begin position="1"/>
        <end position="13"/>
    </location>
</feature>
<reference evidence="5" key="1">
    <citation type="submission" date="2021-10" db="EMBL/GenBank/DDBJ databases">
        <title>Novel species in genus Arthrobacter.</title>
        <authorList>
            <person name="Liu Y."/>
        </authorList>
    </citation>
    <scope>NUCLEOTIDE SEQUENCE</scope>
    <source>
        <strain evidence="7">zg-Y462</strain>
        <strain evidence="5">Zg-Y462</strain>
    </source>
</reference>
<keyword evidence="1" id="KW-0808">Transferase</keyword>
<dbReference type="Proteomes" id="UP000829758">
    <property type="component" value="Chromosome"/>
</dbReference>
<dbReference type="EMBL" id="JAJFZT010000003">
    <property type="protein sequence ID" value="MCC3272272.1"/>
    <property type="molecule type" value="Genomic_DNA"/>
</dbReference>
<dbReference type="PANTHER" id="PTHR43877:SF5">
    <property type="entry name" value="BLL8307 PROTEIN"/>
    <property type="match status" value="1"/>
</dbReference>
<keyword evidence="7" id="KW-1185">Reference proteome</keyword>
<dbReference type="Gene3D" id="3.40.630.30">
    <property type="match status" value="1"/>
</dbReference>
<feature type="domain" description="N-acetyltransferase" evidence="4">
    <location>
        <begin position="56"/>
        <end position="214"/>
    </location>
</feature>
<dbReference type="RefSeq" id="WP_227928380.1">
    <property type="nucleotide sequence ID" value="NZ_CP094984.1"/>
</dbReference>
<dbReference type="PROSITE" id="PS51186">
    <property type="entry name" value="GNAT"/>
    <property type="match status" value="1"/>
</dbReference>
<proteinExistence type="predicted"/>
<sequence length="261" mass="27312">MHPFTPASQQVTLPVQPAAAGQRPGIAGSPRPFLPDTLRTIRSAQNGAGQKARQVTLLRDDPAKSDVMSLLAQNRDLLYPGLGAGAAGLTPPYLKHPSVSFWTVRENGTLLGCGALKELTPPVPGSGTTGLCGEITSMRTAAYARGLGVGQVLLQQIISNASARGYACLLLETGTQDFFASSRRLYQRHGFVDCRPFGTYRADPGSIFMRLDLQPAASAAGAEAETADAAAAPAAREHAKPGTLTAILAAQRAMAARPPVR</sequence>
<dbReference type="SUPFAM" id="SSF55729">
    <property type="entry name" value="Acyl-CoA N-acyltransferases (Nat)"/>
    <property type="match status" value="1"/>
</dbReference>
<dbReference type="InterPro" id="IPR016181">
    <property type="entry name" value="Acyl_CoA_acyltransferase"/>
</dbReference>
<dbReference type="Proteomes" id="UP001155145">
    <property type="component" value="Unassembled WGS sequence"/>
</dbReference>
<keyword evidence="2" id="KW-0012">Acyltransferase</keyword>
<accession>A0A9X1M838</accession>
<dbReference type="CDD" id="cd04301">
    <property type="entry name" value="NAT_SF"/>
    <property type="match status" value="1"/>
</dbReference>
<feature type="region of interest" description="Disordered" evidence="3">
    <location>
        <begin position="1"/>
        <end position="31"/>
    </location>
</feature>
<dbReference type="AlphaFoldDB" id="A0A9X1M838"/>
<dbReference type="PANTHER" id="PTHR43877">
    <property type="entry name" value="AMINOALKYLPHOSPHONATE N-ACETYLTRANSFERASE-RELATED-RELATED"/>
    <property type="match status" value="1"/>
</dbReference>
<evidence type="ECO:0000313" key="5">
    <source>
        <dbReference type="EMBL" id="MCC3272272.1"/>
    </source>
</evidence>
<evidence type="ECO:0000313" key="8">
    <source>
        <dbReference type="Proteomes" id="UP001155145"/>
    </source>
</evidence>
<protein>
    <submittedName>
        <fullName evidence="5">GNAT family N-acetyltransferase</fullName>
    </submittedName>
</protein>
<evidence type="ECO:0000256" key="1">
    <source>
        <dbReference type="ARBA" id="ARBA00022679"/>
    </source>
</evidence>
<evidence type="ECO:0000256" key="2">
    <source>
        <dbReference type="ARBA" id="ARBA00023315"/>
    </source>
</evidence>
<dbReference type="Pfam" id="PF00583">
    <property type="entry name" value="Acetyltransf_1"/>
    <property type="match status" value="1"/>
</dbReference>